<sequence length="120" mass="13528">MIENNIVPDDTKISVGFLPKKADMKAFAREMGVQYVAFTNARITDEKVKAAWLSWVGAKYEVTTLFTTIVYSASEDRYVFFNQQTVKENAAGTSSTERAFNKCCDTYFAKKLTSDVLVLK</sequence>
<dbReference type="Proteomes" id="UP000029628">
    <property type="component" value="Unassembled WGS sequence"/>
</dbReference>
<name>A0A096ALQ8_9FIRM</name>
<proteinExistence type="predicted"/>
<gene>
    <name evidence="1" type="ORF">HMPREF0872_02735</name>
</gene>
<accession>A0A096ALQ8</accession>
<evidence type="ECO:0000313" key="2">
    <source>
        <dbReference type="Proteomes" id="UP000029628"/>
    </source>
</evidence>
<protein>
    <submittedName>
        <fullName evidence="1">Uncharacterized protein</fullName>
    </submittedName>
</protein>
<comment type="caution">
    <text evidence="1">The sequence shown here is derived from an EMBL/GenBank/DDBJ whole genome shotgun (WGS) entry which is preliminary data.</text>
</comment>
<dbReference type="AlphaFoldDB" id="A0A096ALQ8"/>
<organism evidence="1 2">
    <name type="scientific">Veillonella montpellierensis DNF00314</name>
    <dbReference type="NCBI Taxonomy" id="1401067"/>
    <lineage>
        <taxon>Bacteria</taxon>
        <taxon>Bacillati</taxon>
        <taxon>Bacillota</taxon>
        <taxon>Negativicutes</taxon>
        <taxon>Veillonellales</taxon>
        <taxon>Veillonellaceae</taxon>
        <taxon>Veillonella</taxon>
    </lineage>
</organism>
<dbReference type="EMBL" id="JRNT01000006">
    <property type="protein sequence ID" value="KGF48023.1"/>
    <property type="molecule type" value="Genomic_DNA"/>
</dbReference>
<evidence type="ECO:0000313" key="1">
    <source>
        <dbReference type="EMBL" id="KGF48023.1"/>
    </source>
</evidence>
<reference evidence="1 2" key="1">
    <citation type="submission" date="2014-07" db="EMBL/GenBank/DDBJ databases">
        <authorList>
            <person name="McCorrison J."/>
            <person name="Sanka R."/>
            <person name="Torralba M."/>
            <person name="Gillis M."/>
            <person name="Haft D.H."/>
            <person name="Methe B."/>
            <person name="Sutton G."/>
            <person name="Nelson K.E."/>
        </authorList>
    </citation>
    <scope>NUCLEOTIDE SEQUENCE [LARGE SCALE GENOMIC DNA]</scope>
    <source>
        <strain evidence="1 2">DNF00314</strain>
    </source>
</reference>
<keyword evidence="2" id="KW-1185">Reference proteome</keyword>